<dbReference type="Gene3D" id="1.10.10.2830">
    <property type="match status" value="1"/>
</dbReference>
<dbReference type="GO" id="GO:0005694">
    <property type="term" value="C:chromosome"/>
    <property type="evidence" value="ECO:0007669"/>
    <property type="project" value="TreeGrafter"/>
</dbReference>
<evidence type="ECO:0000256" key="2">
    <source>
        <dbReference type="ARBA" id="ARBA00022829"/>
    </source>
</evidence>
<dbReference type="InterPro" id="IPR050336">
    <property type="entry name" value="Chromosome_partition/occlusion"/>
</dbReference>
<organism evidence="6 7">
    <name type="scientific">Candidatus Solincola sediminis</name>
    <dbReference type="NCBI Taxonomy" id="1797199"/>
    <lineage>
        <taxon>Bacteria</taxon>
        <taxon>Bacillati</taxon>
        <taxon>Actinomycetota</taxon>
        <taxon>Candidatus Geothermincolia</taxon>
        <taxon>Candidatus Geothermincolales</taxon>
        <taxon>Candidatus Geothermincolaceae</taxon>
        <taxon>Candidatus Solincola</taxon>
    </lineage>
</organism>
<feature type="region of interest" description="Disordered" evidence="4">
    <location>
        <begin position="1"/>
        <end position="40"/>
    </location>
</feature>
<dbReference type="InterPro" id="IPR036086">
    <property type="entry name" value="ParB/Sulfiredoxin_sf"/>
</dbReference>
<accession>A0A1F2WR46</accession>
<sequence>MAKKGLGKGLGALISSGTTGEQPRHETIPVDSISPNPLQPRRRFREEGLEELAQSLKEHGVVQPVIVRQSGTGYELLVGERRWRAAQLAGIRSIPAVIREAEPSERLEIALVENLHRDDLNGIEEATAYRQLMEEFGLSQDDVSQKVGKNRSTVANALRLLQLPVEVQAAVVADEISAGHARALLALQGTPQQAILLNRIVEDDLSVRQVEEAVRKRVGGKPEAEKREKPQALTEYEELFSASLKAKVKVIRGKRKGKIIIEFKNDQELERLLGEMTGVGAGS</sequence>
<evidence type="ECO:0000256" key="3">
    <source>
        <dbReference type="ARBA" id="ARBA00023125"/>
    </source>
</evidence>
<dbReference type="InterPro" id="IPR041468">
    <property type="entry name" value="HTH_ParB/Spo0J"/>
</dbReference>
<feature type="domain" description="ParB-like N-terminal" evidence="5">
    <location>
        <begin position="26"/>
        <end position="115"/>
    </location>
</feature>
<dbReference type="NCBIfam" id="TIGR00180">
    <property type="entry name" value="parB_part"/>
    <property type="match status" value="1"/>
</dbReference>
<dbReference type="Pfam" id="PF02195">
    <property type="entry name" value="ParB_N"/>
    <property type="match status" value="1"/>
</dbReference>
<dbReference type="InterPro" id="IPR004437">
    <property type="entry name" value="ParB/RepB/Spo0J"/>
</dbReference>
<reference evidence="6 7" key="1">
    <citation type="journal article" date="2016" name="Nat. Commun.">
        <title>Thousands of microbial genomes shed light on interconnected biogeochemical processes in an aquifer system.</title>
        <authorList>
            <person name="Anantharaman K."/>
            <person name="Brown C.T."/>
            <person name="Hug L.A."/>
            <person name="Sharon I."/>
            <person name="Castelle C.J."/>
            <person name="Probst A.J."/>
            <person name="Thomas B.C."/>
            <person name="Singh A."/>
            <person name="Wilkins M.J."/>
            <person name="Karaoz U."/>
            <person name="Brodie E.L."/>
            <person name="Williams K.H."/>
            <person name="Hubbard S.S."/>
            <person name="Banfield J.F."/>
        </authorList>
    </citation>
    <scope>NUCLEOTIDE SEQUENCE [LARGE SCALE GENOMIC DNA]</scope>
</reference>
<dbReference type="CDD" id="cd16393">
    <property type="entry name" value="SPO0J_N"/>
    <property type="match status" value="1"/>
</dbReference>
<evidence type="ECO:0000256" key="4">
    <source>
        <dbReference type="SAM" id="MobiDB-lite"/>
    </source>
</evidence>
<dbReference type="InterPro" id="IPR003115">
    <property type="entry name" value="ParB_N"/>
</dbReference>
<dbReference type="SUPFAM" id="SSF109709">
    <property type="entry name" value="KorB DNA-binding domain-like"/>
    <property type="match status" value="1"/>
</dbReference>
<dbReference type="PANTHER" id="PTHR33375:SF1">
    <property type="entry name" value="CHROMOSOME-PARTITIONING PROTEIN PARB-RELATED"/>
    <property type="match status" value="1"/>
</dbReference>
<dbReference type="AlphaFoldDB" id="A0A1F2WR46"/>
<dbReference type="Pfam" id="PF17762">
    <property type="entry name" value="HTH_ParB"/>
    <property type="match status" value="1"/>
</dbReference>
<dbReference type="PANTHER" id="PTHR33375">
    <property type="entry name" value="CHROMOSOME-PARTITIONING PROTEIN PARB-RELATED"/>
    <property type="match status" value="1"/>
</dbReference>
<dbReference type="SUPFAM" id="SSF110849">
    <property type="entry name" value="ParB/Sulfiredoxin"/>
    <property type="match status" value="1"/>
</dbReference>
<dbReference type="Proteomes" id="UP000177876">
    <property type="component" value="Unassembled WGS sequence"/>
</dbReference>
<evidence type="ECO:0000313" key="6">
    <source>
        <dbReference type="EMBL" id="OFW59344.1"/>
    </source>
</evidence>
<dbReference type="GO" id="GO:0003677">
    <property type="term" value="F:DNA binding"/>
    <property type="evidence" value="ECO:0007669"/>
    <property type="project" value="UniProtKB-KW"/>
</dbReference>
<dbReference type="STRING" id="1797197.A2Y75_10920"/>
<dbReference type="SMART" id="SM00470">
    <property type="entry name" value="ParB"/>
    <property type="match status" value="1"/>
</dbReference>
<gene>
    <name evidence="6" type="ORF">A2Y75_10920</name>
</gene>
<name>A0A1F2WR46_9ACTN</name>
<keyword evidence="3" id="KW-0238">DNA-binding</keyword>
<dbReference type="EMBL" id="MELK01000016">
    <property type="protein sequence ID" value="OFW59344.1"/>
    <property type="molecule type" value="Genomic_DNA"/>
</dbReference>
<dbReference type="FunFam" id="1.10.10.2830:FF:000001">
    <property type="entry name" value="Chromosome partitioning protein ParB"/>
    <property type="match status" value="1"/>
</dbReference>
<dbReference type="GO" id="GO:0045881">
    <property type="term" value="P:positive regulation of sporulation resulting in formation of a cellular spore"/>
    <property type="evidence" value="ECO:0007669"/>
    <property type="project" value="TreeGrafter"/>
</dbReference>
<evidence type="ECO:0000256" key="1">
    <source>
        <dbReference type="ARBA" id="ARBA00006295"/>
    </source>
</evidence>
<evidence type="ECO:0000313" key="7">
    <source>
        <dbReference type="Proteomes" id="UP000177876"/>
    </source>
</evidence>
<comment type="caution">
    <text evidence="6">The sequence shown here is derived from an EMBL/GenBank/DDBJ whole genome shotgun (WGS) entry which is preliminary data.</text>
</comment>
<dbReference type="FunFam" id="3.90.1530.30:FF:000001">
    <property type="entry name" value="Chromosome partitioning protein ParB"/>
    <property type="match status" value="1"/>
</dbReference>
<comment type="similarity">
    <text evidence="1">Belongs to the ParB family.</text>
</comment>
<dbReference type="GO" id="GO:0007059">
    <property type="term" value="P:chromosome segregation"/>
    <property type="evidence" value="ECO:0007669"/>
    <property type="project" value="UniProtKB-KW"/>
</dbReference>
<dbReference type="Gene3D" id="3.90.1530.30">
    <property type="match status" value="1"/>
</dbReference>
<protein>
    <recommendedName>
        <fullName evidence="5">ParB-like N-terminal domain-containing protein</fullName>
    </recommendedName>
</protein>
<proteinExistence type="inferred from homology"/>
<evidence type="ECO:0000259" key="5">
    <source>
        <dbReference type="SMART" id="SM00470"/>
    </source>
</evidence>
<keyword evidence="2" id="KW-0159">Chromosome partition</keyword>